<dbReference type="EMBL" id="JANQDX010000008">
    <property type="protein sequence ID" value="KAL0920714.1"/>
    <property type="molecule type" value="Genomic_DNA"/>
</dbReference>
<accession>A0ABD0V6T9</accession>
<dbReference type="PANTHER" id="PTHR36766:SF30">
    <property type="entry name" value="TIR-NBS TYPE DISEASE RESISTANCE PROTEIN-RELATED"/>
    <property type="match status" value="1"/>
</dbReference>
<dbReference type="InterPro" id="IPR032675">
    <property type="entry name" value="LRR_dom_sf"/>
</dbReference>
<evidence type="ECO:0008006" key="3">
    <source>
        <dbReference type="Google" id="ProtNLM"/>
    </source>
</evidence>
<keyword evidence="2" id="KW-1185">Reference proteome</keyword>
<name>A0ABD0V6T9_DENTH</name>
<reference evidence="1 2" key="1">
    <citation type="journal article" date="2024" name="Plant Biotechnol. J.">
        <title>Dendrobium thyrsiflorum genome and its molecular insights into genes involved in important horticultural traits.</title>
        <authorList>
            <person name="Chen B."/>
            <person name="Wang J.Y."/>
            <person name="Zheng P.J."/>
            <person name="Li K.L."/>
            <person name="Liang Y.M."/>
            <person name="Chen X.F."/>
            <person name="Zhang C."/>
            <person name="Zhao X."/>
            <person name="He X."/>
            <person name="Zhang G.Q."/>
            <person name="Liu Z.J."/>
            <person name="Xu Q."/>
        </authorList>
    </citation>
    <scope>NUCLEOTIDE SEQUENCE [LARGE SCALE GENOMIC DNA]</scope>
    <source>
        <strain evidence="1">GZMU011</strain>
    </source>
</reference>
<gene>
    <name evidence="1" type="ORF">M5K25_009876</name>
</gene>
<sequence length="472" mass="54133">MSGTTLYMNISLLSIEGNGESLQICWNLLKNKRPHLELLHEFQGSLKSELMFKKFLFVLNDIWEKEEEKDKKDKNILRNIKKVKEELDKEDGKHSNESMWLSSKCSRTAGMFCNSRSSGTTRTHKILSEERLVNEEGRDCRDVSLIKFSSRRYKDLRKGSHPKGGRVCHSKQQSNWMCSRLEIRWSSFIQIADLAPIRPPVALEDWFEAGVAAEDGWMFPCLIELELINCPKLKKLPHFPPKLKSLKIGIMSISNSIPLETLEVSRCRNITTLPLVDEIARLVALRYLKIKNCPNLISFGRHQEVQTTNSCYLKLENIELNSCSEWETLPVFGQLPFLKYLKLHDMPKVKWLESKFNGNDKCRAFPLLEVLDISGLEALEDCFEAGVHNCPKLKELPSMPSKLKRLGIKKVSDCPNIISLLLADEIARLAALRHLTIVNCANLISLERYREVETTNNCHLMLSDLRISDPPV</sequence>
<evidence type="ECO:0000313" key="1">
    <source>
        <dbReference type="EMBL" id="KAL0920714.1"/>
    </source>
</evidence>
<dbReference type="Gene3D" id="3.80.10.10">
    <property type="entry name" value="Ribonuclease Inhibitor"/>
    <property type="match status" value="1"/>
</dbReference>
<evidence type="ECO:0000313" key="2">
    <source>
        <dbReference type="Proteomes" id="UP001552299"/>
    </source>
</evidence>
<protein>
    <recommendedName>
        <fullName evidence="3">Disease resistance protein</fullName>
    </recommendedName>
</protein>
<comment type="caution">
    <text evidence="1">The sequence shown here is derived from an EMBL/GenBank/DDBJ whole genome shotgun (WGS) entry which is preliminary data.</text>
</comment>
<dbReference type="AlphaFoldDB" id="A0ABD0V6T9"/>
<dbReference type="SUPFAM" id="SSF52058">
    <property type="entry name" value="L domain-like"/>
    <property type="match status" value="1"/>
</dbReference>
<dbReference type="Proteomes" id="UP001552299">
    <property type="component" value="Unassembled WGS sequence"/>
</dbReference>
<proteinExistence type="predicted"/>
<dbReference type="PANTHER" id="PTHR36766">
    <property type="entry name" value="PLANT BROAD-SPECTRUM MILDEW RESISTANCE PROTEIN RPW8"/>
    <property type="match status" value="1"/>
</dbReference>
<organism evidence="1 2">
    <name type="scientific">Dendrobium thyrsiflorum</name>
    <name type="common">Pinecone-like raceme dendrobium</name>
    <name type="synonym">Orchid</name>
    <dbReference type="NCBI Taxonomy" id="117978"/>
    <lineage>
        <taxon>Eukaryota</taxon>
        <taxon>Viridiplantae</taxon>
        <taxon>Streptophyta</taxon>
        <taxon>Embryophyta</taxon>
        <taxon>Tracheophyta</taxon>
        <taxon>Spermatophyta</taxon>
        <taxon>Magnoliopsida</taxon>
        <taxon>Liliopsida</taxon>
        <taxon>Asparagales</taxon>
        <taxon>Orchidaceae</taxon>
        <taxon>Epidendroideae</taxon>
        <taxon>Malaxideae</taxon>
        <taxon>Dendrobiinae</taxon>
        <taxon>Dendrobium</taxon>
    </lineage>
</organism>